<dbReference type="InterPro" id="IPR015942">
    <property type="entry name" value="Asp/Glu/hydantoin_racemase"/>
</dbReference>
<accession>A0A167Y4P9</accession>
<sequence length="266" mass="28478">MPLEARSQDAVRILLLNPNSSHEMTHGMEEAIRGLDLPKSLEIDTYTAPQNSPASINDGGDLDASTEIVVADLAMRSDIESYDAILVACYSVHPLVARLGERFAGSIFVTGIFESSILTALALLPPYAPSDGSPKMWGIVTTGTFWEKHLSEGVRAFLGQAQGTTNVKFAGVYSTGLDAGDFHGGIPPTVVYQKLRNATQRLLATGNVGCIVMGCAGMAGLEKLIRDVVREQYGHEAGSRMCVVDGVKAGVSLLHQTIQNTRAFRE</sequence>
<dbReference type="InterPro" id="IPR052186">
    <property type="entry name" value="Hydantoin_racemase-like"/>
</dbReference>
<comment type="similarity">
    <text evidence="1">Belongs to the HyuE racemase family.</text>
</comment>
<dbReference type="Proteomes" id="UP000076874">
    <property type="component" value="Unassembled WGS sequence"/>
</dbReference>
<dbReference type="PANTHER" id="PTHR28047">
    <property type="entry name" value="PROTEIN DCG1"/>
    <property type="match status" value="1"/>
</dbReference>
<proteinExistence type="inferred from homology"/>
<dbReference type="Pfam" id="PF01177">
    <property type="entry name" value="Asp_Glu_race"/>
    <property type="match status" value="1"/>
</dbReference>
<evidence type="ECO:0000313" key="2">
    <source>
        <dbReference type="EMBL" id="OAA65834.1"/>
    </source>
</evidence>
<reference evidence="2 3" key="1">
    <citation type="journal article" date="2016" name="Genome Biol. Evol.">
        <title>Divergent and convergent evolution of fungal pathogenicity.</title>
        <authorList>
            <person name="Shang Y."/>
            <person name="Xiao G."/>
            <person name="Zheng P."/>
            <person name="Cen K."/>
            <person name="Zhan S."/>
            <person name="Wang C."/>
        </authorList>
    </citation>
    <scope>NUCLEOTIDE SEQUENCE [LARGE SCALE GENOMIC DNA]</scope>
    <source>
        <strain evidence="2 3">RCEF 264</strain>
    </source>
</reference>
<gene>
    <name evidence="2" type="ORF">SPI_02621</name>
</gene>
<dbReference type="PANTHER" id="PTHR28047:SF5">
    <property type="entry name" value="PROTEIN DCG1"/>
    <property type="match status" value="1"/>
</dbReference>
<comment type="caution">
    <text evidence="2">The sequence shown here is derived from an EMBL/GenBank/DDBJ whole genome shotgun (WGS) entry which is preliminary data.</text>
</comment>
<protein>
    <submittedName>
        <fullName evidence="2">Asp/Glu/hydantoin racemase</fullName>
    </submittedName>
</protein>
<dbReference type="AlphaFoldDB" id="A0A167Y4P9"/>
<dbReference type="STRING" id="1081102.A0A167Y4P9"/>
<dbReference type="Gene3D" id="3.40.50.12500">
    <property type="match status" value="1"/>
</dbReference>
<organism evidence="2 3">
    <name type="scientific">Niveomyces insectorum RCEF 264</name>
    <dbReference type="NCBI Taxonomy" id="1081102"/>
    <lineage>
        <taxon>Eukaryota</taxon>
        <taxon>Fungi</taxon>
        <taxon>Dikarya</taxon>
        <taxon>Ascomycota</taxon>
        <taxon>Pezizomycotina</taxon>
        <taxon>Sordariomycetes</taxon>
        <taxon>Hypocreomycetidae</taxon>
        <taxon>Hypocreales</taxon>
        <taxon>Cordycipitaceae</taxon>
        <taxon>Niveomyces</taxon>
    </lineage>
</organism>
<evidence type="ECO:0000313" key="3">
    <source>
        <dbReference type="Proteomes" id="UP000076874"/>
    </source>
</evidence>
<dbReference type="OrthoDB" id="412018at2759"/>
<dbReference type="InterPro" id="IPR053714">
    <property type="entry name" value="Iso_Racemase_Enz_sf"/>
</dbReference>
<dbReference type="EMBL" id="AZHD01000003">
    <property type="protein sequence ID" value="OAA65834.1"/>
    <property type="molecule type" value="Genomic_DNA"/>
</dbReference>
<evidence type="ECO:0000256" key="1">
    <source>
        <dbReference type="ARBA" id="ARBA00038414"/>
    </source>
</evidence>
<keyword evidence="3" id="KW-1185">Reference proteome</keyword>
<dbReference type="GO" id="GO:0047661">
    <property type="term" value="F:amino-acid racemase activity"/>
    <property type="evidence" value="ECO:0007669"/>
    <property type="project" value="InterPro"/>
</dbReference>
<name>A0A167Y4P9_9HYPO</name>